<dbReference type="InterPro" id="IPR043502">
    <property type="entry name" value="DNA/RNA_pol_sf"/>
</dbReference>
<dbReference type="Proteomes" id="UP000241769">
    <property type="component" value="Unassembled WGS sequence"/>
</dbReference>
<dbReference type="PANTHER" id="PTHR15503">
    <property type="entry name" value="LDOC1 RELATED"/>
    <property type="match status" value="1"/>
</dbReference>
<organism evidence="1 2">
    <name type="scientific">Planoprotostelium fungivorum</name>
    <dbReference type="NCBI Taxonomy" id="1890364"/>
    <lineage>
        <taxon>Eukaryota</taxon>
        <taxon>Amoebozoa</taxon>
        <taxon>Evosea</taxon>
        <taxon>Variosea</taxon>
        <taxon>Cavosteliida</taxon>
        <taxon>Cavosteliaceae</taxon>
        <taxon>Planoprotostelium</taxon>
    </lineage>
</organism>
<sequence>MLGPLPEHGPFDMEINLVGNKIPPMGPLYQMSEAKMNIVHTYVTDMTKKGLIRASQSPCGAPILFAKKKDADQFLRFLLDVVTRVVLFLNSATKSGYFRKNFGSGSYAVISLDDGVQISYKLKSQTAKFTFSFSVQPESRDGLPSVSSTISLVAHCPPCLLVFFDLFGLIGAYIRWRNYRTAQGNRRSQGNKDISFKEPFSKSLRISSPFLRRFLRPLNVRICCTLVEGNSLLP</sequence>
<keyword evidence="2" id="KW-1185">Reference proteome</keyword>
<evidence type="ECO:0000313" key="2">
    <source>
        <dbReference type="Proteomes" id="UP000241769"/>
    </source>
</evidence>
<dbReference type="AlphaFoldDB" id="A0A2P6NFK5"/>
<dbReference type="PANTHER" id="PTHR15503:SF22">
    <property type="entry name" value="TRANSPOSON TY3-I GAG POLYPROTEIN"/>
    <property type="match status" value="1"/>
</dbReference>
<accession>A0A2P6NFK5</accession>
<evidence type="ECO:0000313" key="1">
    <source>
        <dbReference type="EMBL" id="PRP82705.1"/>
    </source>
</evidence>
<gene>
    <name evidence="1" type="ORF">PROFUN_09967</name>
</gene>
<proteinExistence type="predicted"/>
<dbReference type="InParanoid" id="A0A2P6NFK5"/>
<reference evidence="1 2" key="1">
    <citation type="journal article" date="2018" name="Genome Biol. Evol.">
        <title>Multiple Roots of Fruiting Body Formation in Amoebozoa.</title>
        <authorList>
            <person name="Hillmann F."/>
            <person name="Forbes G."/>
            <person name="Novohradska S."/>
            <person name="Ferling I."/>
            <person name="Riege K."/>
            <person name="Groth M."/>
            <person name="Westermann M."/>
            <person name="Marz M."/>
            <person name="Spaller T."/>
            <person name="Winckler T."/>
            <person name="Schaap P."/>
            <person name="Glockner G."/>
        </authorList>
    </citation>
    <scope>NUCLEOTIDE SEQUENCE [LARGE SCALE GENOMIC DNA]</scope>
    <source>
        <strain evidence="1 2">Jena</strain>
    </source>
</reference>
<name>A0A2P6NFK5_9EUKA</name>
<dbReference type="OrthoDB" id="3695078at2759"/>
<dbReference type="EMBL" id="MDYQ01000097">
    <property type="protein sequence ID" value="PRP82705.1"/>
    <property type="molecule type" value="Genomic_DNA"/>
</dbReference>
<protein>
    <submittedName>
        <fullName evidence="1">Uncharacterized protein</fullName>
    </submittedName>
</protein>
<dbReference type="SUPFAM" id="SSF56672">
    <property type="entry name" value="DNA/RNA polymerases"/>
    <property type="match status" value="1"/>
</dbReference>
<dbReference type="InterPro" id="IPR032567">
    <property type="entry name" value="RTL1-rel"/>
</dbReference>
<comment type="caution">
    <text evidence="1">The sequence shown here is derived from an EMBL/GenBank/DDBJ whole genome shotgun (WGS) entry which is preliminary data.</text>
</comment>
<dbReference type="Gene3D" id="3.10.10.10">
    <property type="entry name" value="HIV Type 1 Reverse Transcriptase, subunit A, domain 1"/>
    <property type="match status" value="1"/>
</dbReference>
<dbReference type="STRING" id="1890364.A0A2P6NFK5"/>